<dbReference type="EMBL" id="NCSJ02000002">
    <property type="protein sequence ID" value="RFU36074.1"/>
    <property type="molecule type" value="Genomic_DNA"/>
</dbReference>
<organism evidence="1 2">
    <name type="scientific">Scytalidium lignicola</name>
    <name type="common">Hyphomycete</name>
    <dbReference type="NCBI Taxonomy" id="5539"/>
    <lineage>
        <taxon>Eukaryota</taxon>
        <taxon>Fungi</taxon>
        <taxon>Dikarya</taxon>
        <taxon>Ascomycota</taxon>
        <taxon>Pezizomycotina</taxon>
        <taxon>Leotiomycetes</taxon>
        <taxon>Leotiomycetes incertae sedis</taxon>
        <taxon>Scytalidium</taxon>
    </lineage>
</organism>
<name>A0A3E2HRS9_SCYLI</name>
<dbReference type="AlphaFoldDB" id="A0A3E2HRS9"/>
<evidence type="ECO:0000313" key="2">
    <source>
        <dbReference type="Proteomes" id="UP000258309"/>
    </source>
</evidence>
<feature type="non-terminal residue" evidence="1">
    <location>
        <position position="1"/>
    </location>
</feature>
<dbReference type="Proteomes" id="UP000258309">
    <property type="component" value="Unassembled WGS sequence"/>
</dbReference>
<evidence type="ECO:0000313" key="1">
    <source>
        <dbReference type="EMBL" id="RFU36074.1"/>
    </source>
</evidence>
<proteinExistence type="predicted"/>
<protein>
    <submittedName>
        <fullName evidence="1">Uncharacterized protein</fullName>
    </submittedName>
</protein>
<reference evidence="1 2" key="1">
    <citation type="submission" date="2018-05" db="EMBL/GenBank/DDBJ databases">
        <title>Draft genome sequence of Scytalidium lignicola DSM 105466, a ubiquitous saprotrophic fungus.</title>
        <authorList>
            <person name="Buettner E."/>
            <person name="Gebauer A.M."/>
            <person name="Hofrichter M."/>
            <person name="Liers C."/>
            <person name="Kellner H."/>
        </authorList>
    </citation>
    <scope>NUCLEOTIDE SEQUENCE [LARGE SCALE GENOMIC DNA]</scope>
    <source>
        <strain evidence="1 2">DSM 105466</strain>
    </source>
</reference>
<dbReference type="STRING" id="5539.A0A3E2HRS9"/>
<sequence length="150" mass="16698">MTNSLKDDPGNYTLGGIERESADQKEPYAYAPIYASKAVEEQAAMLMEYPNLLITQLKAAMQKTPMQDMMAWYNVTTFDLTGDFAFGGGFHCLDRSGKYCFFVKTVSDGVIAGLQMQQLEWYEIDVPQASVTEAIDEAEGGHGSIYQEFC</sequence>
<feature type="non-terminal residue" evidence="1">
    <location>
        <position position="150"/>
    </location>
</feature>
<gene>
    <name evidence="1" type="ORF">B7463_g214</name>
</gene>
<accession>A0A3E2HRS9</accession>
<keyword evidence="2" id="KW-1185">Reference proteome</keyword>
<comment type="caution">
    <text evidence="1">The sequence shown here is derived from an EMBL/GenBank/DDBJ whole genome shotgun (WGS) entry which is preliminary data.</text>
</comment>